<feature type="signal peptide" evidence="1">
    <location>
        <begin position="1"/>
        <end position="19"/>
    </location>
</feature>
<accession>A0A6G8F1V5</accession>
<sequence length="94" mass="10577">MFKKFLVSALLFTAACTSAQDQGKTPETIRGQLNRCMLDRTYDLKDAGKLENADKWTTAREILSLCKRRLHISGSEINDTQSLNIIVSTIDSLR</sequence>
<gene>
    <name evidence="2" type="ORF">PlAlph_0240</name>
</gene>
<keyword evidence="1" id="KW-0732">Signal</keyword>
<dbReference type="PROSITE" id="PS51257">
    <property type="entry name" value="PROKAR_LIPOPROTEIN"/>
    <property type="match status" value="1"/>
</dbReference>
<dbReference type="AlphaFoldDB" id="A0A6G8F1V5"/>
<organism evidence="2">
    <name type="scientific">uncultured Alphaproteobacteria bacterium</name>
    <dbReference type="NCBI Taxonomy" id="91750"/>
    <lineage>
        <taxon>Bacteria</taxon>
        <taxon>Pseudomonadati</taxon>
        <taxon>Pseudomonadota</taxon>
        <taxon>Alphaproteobacteria</taxon>
        <taxon>environmental samples</taxon>
    </lineage>
</organism>
<name>A0A6G8F1V5_9PROT</name>
<evidence type="ECO:0000256" key="1">
    <source>
        <dbReference type="SAM" id="SignalP"/>
    </source>
</evidence>
<dbReference type="EMBL" id="MN990728">
    <property type="protein sequence ID" value="QIM10270.1"/>
    <property type="molecule type" value="Genomic_DNA"/>
</dbReference>
<feature type="chain" id="PRO_5026045728" description="Lipoprotein" evidence="1">
    <location>
        <begin position="20"/>
        <end position="94"/>
    </location>
</feature>
<proteinExistence type="predicted"/>
<evidence type="ECO:0008006" key="3">
    <source>
        <dbReference type="Google" id="ProtNLM"/>
    </source>
</evidence>
<protein>
    <recommendedName>
        <fullName evidence="3">Lipoprotein</fullName>
    </recommendedName>
</protein>
<evidence type="ECO:0000313" key="2">
    <source>
        <dbReference type="EMBL" id="QIM10270.1"/>
    </source>
</evidence>
<reference evidence="2" key="1">
    <citation type="journal article" date="2020" name="J. ISSAAS">
        <title>Lactobacilli and other gastrointestinal microbiota of Peromyscus leucopus, reservoir host for agents of Lyme disease and other zoonoses in North America.</title>
        <authorList>
            <person name="Milovic A."/>
            <person name="Bassam K."/>
            <person name="Shao H."/>
            <person name="Chatzistamou I."/>
            <person name="Tufts D.M."/>
            <person name="Diuk-Wasser M."/>
            <person name="Barbour A.G."/>
        </authorList>
    </citation>
    <scope>NUCLEOTIDE SEQUENCE</scope>
    <source>
        <strain evidence="2">LL90</strain>
    </source>
</reference>